<keyword evidence="1" id="KW-0347">Helicase</keyword>
<evidence type="ECO:0000313" key="5">
    <source>
        <dbReference type="Proteomes" id="UP001642501"/>
    </source>
</evidence>
<accession>A0ABP0DIW5</accession>
<dbReference type="Proteomes" id="UP001642501">
    <property type="component" value="Unassembled WGS sequence"/>
</dbReference>
<keyword evidence="1" id="KW-0378">Hydrolase</keyword>
<keyword evidence="1" id="KW-0067">ATP-binding</keyword>
<dbReference type="PANTHER" id="PTHR10887">
    <property type="entry name" value="DNA2/NAM7 HELICASE FAMILY"/>
    <property type="match status" value="1"/>
</dbReference>
<feature type="domain" description="DNA2/NAM7 helicase-like C-terminal" evidence="3">
    <location>
        <begin position="666"/>
        <end position="913"/>
    </location>
</feature>
<dbReference type="Pfam" id="PF13087">
    <property type="entry name" value="AAA_12"/>
    <property type="match status" value="1"/>
</dbReference>
<keyword evidence="1" id="KW-0547">Nucleotide-binding</keyword>
<name>A0ABP0DIW5_9PEZI</name>
<dbReference type="InterPro" id="IPR041677">
    <property type="entry name" value="DNA2/NAM7_AAA_11"/>
</dbReference>
<dbReference type="Pfam" id="PF13086">
    <property type="entry name" value="AAA_11"/>
    <property type="match status" value="1"/>
</dbReference>
<evidence type="ECO:0000313" key="4">
    <source>
        <dbReference type="EMBL" id="CAK7266776.1"/>
    </source>
</evidence>
<gene>
    <name evidence="4" type="ORF">SEPCBS57363_002262</name>
</gene>
<dbReference type="SUPFAM" id="SSF52540">
    <property type="entry name" value="P-loop containing nucleoside triphosphate hydrolases"/>
    <property type="match status" value="1"/>
</dbReference>
<evidence type="ECO:0000259" key="2">
    <source>
        <dbReference type="Pfam" id="PF13086"/>
    </source>
</evidence>
<proteinExistence type="predicted"/>
<keyword evidence="5" id="KW-1185">Reference proteome</keyword>
<feature type="domain" description="DNA2/NAM7 helicase helicase" evidence="2">
    <location>
        <begin position="330"/>
        <end position="648"/>
    </location>
</feature>
<dbReference type="InterPro" id="IPR047187">
    <property type="entry name" value="SF1_C_Upf1"/>
</dbReference>
<dbReference type="InterPro" id="IPR027417">
    <property type="entry name" value="P-loop_NTPase"/>
</dbReference>
<dbReference type="InterPro" id="IPR041679">
    <property type="entry name" value="DNA2/NAM7-like_C"/>
</dbReference>
<protein>
    <submittedName>
        <fullName evidence="4">Uncharacterized protein</fullName>
    </submittedName>
</protein>
<evidence type="ECO:0000256" key="1">
    <source>
        <dbReference type="ARBA" id="ARBA00022806"/>
    </source>
</evidence>
<sequence>MPTADEIKSVRGEYLPTTDTSLWHTTGLHGRLDREFRLLREDTVGQLRDVVRFEIDRLQQKANGNEGKSARLLNQDSIQYCVYEDATMLHIDFDTKTGPDFLVRVNQPANGNESSKHVTSTNEEATKSLEKRRNWWTAQSKKRLPAGGLVCSIDSLGSVCFFTVGNSTVRSKSIMKAKYRDEENKSSSQQPELTLADDPNYAYVRLTLFGIANENQLSSALNWFLQSKTGGTRLLLEFPGILVATFLNTLQVLQNNASLLTMPFAEIIAPEVGDSQSQGQYEYSGGIPPPRYVQNPGFVFDLSCLATDGEILTHSLEAPASPEDIEKRTQLDSTQATTLLEALLRSMALIQGPPGTGKTFVGVQILKVLLKNQKAANLGPIVIVCYTNHALDQLLEHVLDTSPGVNIIRMGAMSKSERLINLSLREASQQVIQTRSEKHSLWMTGTTMKKHCVDLEEKLRKLGESTNPSGVKAFLQNHIPSAYSELFGDEEEGDEGFITVRGNDNKTLHRWLSGGELHPSIPAYTAARGLWALPKQARYALYQEWQCQSFKSNSSEMETEYKLYEAVKKARDRTRHEVDLRCLNEANIVGMTTIGLAKNYELLQNLGSKVLLCEEAGEVLEAHMLVSLIHSVEHAILIGDHLQLRPQIQNYDLSSESTRGKQFSFDMSLFERLVAPPLEGEAAIPFSQLSTQRRMHPSISALIRAPLYPALQDGSNVRNYPEVSGMAQRLFWFQHQCLEDGVASKWNGGKDINAMSRTNSFEVEMTVALVSHLFKQGTYTAGDIAVLTPYLGQLMLLRKRLSTMFELTFNERDQADLEAVDKLDELRSDSHGTDSADKADVRDGKLTVSGKTTLLNSVRAATVDNFQGEEAKVVVISLVRSNEQRRCGFLRTSNRINVLLSRARHGMYILGNSDTYSGIPMWQSVMTALNADNNMGPSFPLQCPRHPERAFEASLPDHFVQFAPDGGCPRPYALRRATGSHVRSDAQCALIVATNVCFLQQTYLLFVVLARRLSRFNFTDRRTGPTVCGEQCPDVRFCQQCGDEAVLDQTVDLFVMSTYREIDLNEDPCIFPRCGHVLTMTSMDGLMGVTKGSVPGASTSPFDMEEAKACPSCRGSLRNIARYGRIVRRALLDESTKRFISWAHQRHGELALQLMEQKDILESGTNAAVNSRHENDKRKIVGGAGRSALVKILLLSTHGSHFSSLIKTRAAIAEYSAKVATDEQPYQRVADLVKFALKQRKDGVLTPDQFVFDASMIQIGSSLQAELLLMRCDILALELVAARLEMAALQSNVLTPPHRHSKREATFFATDDTETLMELLRSNRFANMLEEYEASVEVARAAKRTRQEADSRLCCVNLCLVLWKLHNIKGGTAVEDKAEGEATFLTLK</sequence>
<comment type="caution">
    <text evidence="4">The sequence shown here is derived from an EMBL/GenBank/DDBJ whole genome shotgun (WGS) entry which is preliminary data.</text>
</comment>
<evidence type="ECO:0000259" key="3">
    <source>
        <dbReference type="Pfam" id="PF13087"/>
    </source>
</evidence>
<reference evidence="4 5" key="1">
    <citation type="submission" date="2024-01" db="EMBL/GenBank/DDBJ databases">
        <authorList>
            <person name="Allen C."/>
            <person name="Tagirdzhanova G."/>
        </authorList>
    </citation>
    <scope>NUCLEOTIDE SEQUENCE [LARGE SCALE GENOMIC DNA]</scope>
    <source>
        <strain evidence="4 5">CBS 573.63</strain>
    </source>
</reference>
<dbReference type="CDD" id="cd17936">
    <property type="entry name" value="EEXXEc_NFX1"/>
    <property type="match status" value="1"/>
</dbReference>
<dbReference type="InterPro" id="IPR045055">
    <property type="entry name" value="DNA2/NAM7-like"/>
</dbReference>
<dbReference type="CDD" id="cd18808">
    <property type="entry name" value="SF1_C_Upf1"/>
    <property type="match status" value="1"/>
</dbReference>
<dbReference type="EMBL" id="CAWUOM010000028">
    <property type="protein sequence ID" value="CAK7266776.1"/>
    <property type="molecule type" value="Genomic_DNA"/>
</dbReference>
<organism evidence="4 5">
    <name type="scientific">Sporothrix epigloea</name>
    <dbReference type="NCBI Taxonomy" id="1892477"/>
    <lineage>
        <taxon>Eukaryota</taxon>
        <taxon>Fungi</taxon>
        <taxon>Dikarya</taxon>
        <taxon>Ascomycota</taxon>
        <taxon>Pezizomycotina</taxon>
        <taxon>Sordariomycetes</taxon>
        <taxon>Sordariomycetidae</taxon>
        <taxon>Ophiostomatales</taxon>
        <taxon>Ophiostomataceae</taxon>
        <taxon>Sporothrix</taxon>
    </lineage>
</organism>
<dbReference type="Gene3D" id="3.40.50.300">
    <property type="entry name" value="P-loop containing nucleotide triphosphate hydrolases"/>
    <property type="match status" value="2"/>
</dbReference>
<dbReference type="PANTHER" id="PTHR10887:SF445">
    <property type="entry name" value="NFX1-TYPE ZINC FINGER-CONTAINING PROTEIN 1"/>
    <property type="match status" value="1"/>
</dbReference>